<dbReference type="CDD" id="cd00475">
    <property type="entry name" value="Cis_IPPS"/>
    <property type="match status" value="1"/>
</dbReference>
<evidence type="ECO:0000256" key="2">
    <source>
        <dbReference type="ARBA" id="ARBA00022679"/>
    </source>
</evidence>
<keyword evidence="4" id="KW-0732">Signal</keyword>
<dbReference type="GO" id="GO:0005811">
    <property type="term" value="C:lipid droplet"/>
    <property type="evidence" value="ECO:0007669"/>
    <property type="project" value="TreeGrafter"/>
</dbReference>
<accession>A0AAD5Z0J1</accession>
<dbReference type="Pfam" id="PF01255">
    <property type="entry name" value="Prenyltransf"/>
    <property type="match status" value="1"/>
</dbReference>
<evidence type="ECO:0000313" key="5">
    <source>
        <dbReference type="EMBL" id="KAJ3577035.1"/>
    </source>
</evidence>
<feature type="signal peptide" evidence="4">
    <location>
        <begin position="1"/>
        <end position="22"/>
    </location>
</feature>
<dbReference type="PANTHER" id="PTHR10291">
    <property type="entry name" value="DEHYDRODOLICHYL DIPHOSPHATE SYNTHASE FAMILY MEMBER"/>
    <property type="match status" value="1"/>
</dbReference>
<proteinExistence type="inferred from homology"/>
<dbReference type="EMBL" id="JANIEX010000001">
    <property type="protein sequence ID" value="KAJ3577035.1"/>
    <property type="molecule type" value="Genomic_DNA"/>
</dbReference>
<protein>
    <recommendedName>
        <fullName evidence="3">Alkyl transferase</fullName>
        <ecNumber evidence="3">2.5.1.-</ecNumber>
    </recommendedName>
</protein>
<dbReference type="PANTHER" id="PTHR10291:SF43">
    <property type="entry name" value="DEHYDRODOLICHYL DIPHOSPHATE SYNTHASE COMPLEX SUBUNIT DHDDS"/>
    <property type="match status" value="1"/>
</dbReference>
<dbReference type="Proteomes" id="UP001213000">
    <property type="component" value="Unassembled WGS sequence"/>
</dbReference>
<dbReference type="AlphaFoldDB" id="A0AAD5Z0J1"/>
<name>A0AAD5Z0J1_9AGAR</name>
<dbReference type="GO" id="GO:1904423">
    <property type="term" value="C:dehydrodolichyl diphosphate synthase complex"/>
    <property type="evidence" value="ECO:0007669"/>
    <property type="project" value="TreeGrafter"/>
</dbReference>
<keyword evidence="6" id="KW-1185">Reference proteome</keyword>
<dbReference type="PROSITE" id="PS01066">
    <property type="entry name" value="UPP_SYNTHASE"/>
    <property type="match status" value="1"/>
</dbReference>
<keyword evidence="2 3" id="KW-0808">Transferase</keyword>
<evidence type="ECO:0000256" key="1">
    <source>
        <dbReference type="ARBA" id="ARBA00005432"/>
    </source>
</evidence>
<evidence type="ECO:0000256" key="4">
    <source>
        <dbReference type="SAM" id="SignalP"/>
    </source>
</evidence>
<reference evidence="5" key="1">
    <citation type="submission" date="2022-07" db="EMBL/GenBank/DDBJ databases">
        <title>Genome Sequence of Leucocoprinus birnbaumii.</title>
        <authorList>
            <person name="Buettner E."/>
        </authorList>
    </citation>
    <scope>NUCLEOTIDE SEQUENCE</scope>
    <source>
        <strain evidence="5">VT141</strain>
    </source>
</reference>
<dbReference type="EC" id="2.5.1.-" evidence="3"/>
<dbReference type="GO" id="GO:0016020">
    <property type="term" value="C:membrane"/>
    <property type="evidence" value="ECO:0007669"/>
    <property type="project" value="TreeGrafter"/>
</dbReference>
<dbReference type="InterPro" id="IPR018520">
    <property type="entry name" value="UPP_synth-like_CS"/>
</dbReference>
<feature type="chain" id="PRO_5042157038" description="Alkyl transferase" evidence="4">
    <location>
        <begin position="23"/>
        <end position="239"/>
    </location>
</feature>
<dbReference type="NCBIfam" id="TIGR00055">
    <property type="entry name" value="uppS"/>
    <property type="match status" value="1"/>
</dbReference>
<sequence length="239" mass="27678">MALLMALLPYLCGLYERLLVQAQFWLLSVLTSGPVPRHIAFIMDGNRRYARRCDMKVQKGHQAGASTLRRMVEVCIKINVYCISAYAFSLENFNRPSEEVDFLFGYLTKMLMDACEDGSFTRSDLFERYGVRLNVIGRVELFPETLQRVIRIAERNTRSNNRLMFNLYMPYTSQDEMTKAIQNCVQNASKMNDLNPDTYFVQEETDKHLMTSIHGSPPLDILVRTSGVKRLSDFMLWQV</sequence>
<dbReference type="GO" id="GO:0045547">
    <property type="term" value="F:ditrans,polycis-polyprenyl diphosphate synthase [(2E,6E)-farnesyl diphosphate specific] activity"/>
    <property type="evidence" value="ECO:0007669"/>
    <property type="project" value="TreeGrafter"/>
</dbReference>
<evidence type="ECO:0000256" key="3">
    <source>
        <dbReference type="RuleBase" id="RU363018"/>
    </source>
</evidence>
<dbReference type="InterPro" id="IPR036424">
    <property type="entry name" value="UPP_synth-like_sf"/>
</dbReference>
<comment type="similarity">
    <text evidence="1 3">Belongs to the UPP synthase family.</text>
</comment>
<gene>
    <name evidence="5" type="ORF">NP233_g45</name>
</gene>
<dbReference type="SUPFAM" id="SSF64005">
    <property type="entry name" value="Undecaprenyl diphosphate synthase"/>
    <property type="match status" value="1"/>
</dbReference>
<dbReference type="Gene3D" id="3.40.1180.10">
    <property type="entry name" value="Decaprenyl diphosphate synthase-like"/>
    <property type="match status" value="1"/>
</dbReference>
<dbReference type="GO" id="GO:0016094">
    <property type="term" value="P:polyprenol biosynthetic process"/>
    <property type="evidence" value="ECO:0007669"/>
    <property type="project" value="TreeGrafter"/>
</dbReference>
<dbReference type="InterPro" id="IPR001441">
    <property type="entry name" value="UPP_synth-like"/>
</dbReference>
<comment type="caution">
    <text evidence="5">The sequence shown here is derived from an EMBL/GenBank/DDBJ whole genome shotgun (WGS) entry which is preliminary data.</text>
</comment>
<evidence type="ECO:0000313" key="6">
    <source>
        <dbReference type="Proteomes" id="UP001213000"/>
    </source>
</evidence>
<dbReference type="GO" id="GO:0005783">
    <property type="term" value="C:endoplasmic reticulum"/>
    <property type="evidence" value="ECO:0007669"/>
    <property type="project" value="TreeGrafter"/>
</dbReference>
<organism evidence="5 6">
    <name type="scientific">Leucocoprinus birnbaumii</name>
    <dbReference type="NCBI Taxonomy" id="56174"/>
    <lineage>
        <taxon>Eukaryota</taxon>
        <taxon>Fungi</taxon>
        <taxon>Dikarya</taxon>
        <taxon>Basidiomycota</taxon>
        <taxon>Agaricomycotina</taxon>
        <taxon>Agaricomycetes</taxon>
        <taxon>Agaricomycetidae</taxon>
        <taxon>Agaricales</taxon>
        <taxon>Agaricineae</taxon>
        <taxon>Agaricaceae</taxon>
        <taxon>Leucocoprinus</taxon>
    </lineage>
</organism>